<gene>
    <name evidence="1" type="ORF">CH35J_006272</name>
</gene>
<dbReference type="Proteomes" id="UP000305883">
    <property type="component" value="Unassembled WGS sequence"/>
</dbReference>
<dbReference type="AlphaFoldDB" id="A0A4T0W2B0"/>
<evidence type="ECO:0000313" key="1">
    <source>
        <dbReference type="EMBL" id="TIC99071.1"/>
    </source>
</evidence>
<dbReference type="EMBL" id="MWPZ01000004">
    <property type="protein sequence ID" value="TIC99071.1"/>
    <property type="molecule type" value="Genomic_DNA"/>
</dbReference>
<name>A0A4T0W2B0_9PEZI</name>
<organism evidence="1 2">
    <name type="scientific">Colletotrichum higginsianum</name>
    <dbReference type="NCBI Taxonomy" id="80884"/>
    <lineage>
        <taxon>Eukaryota</taxon>
        <taxon>Fungi</taxon>
        <taxon>Dikarya</taxon>
        <taxon>Ascomycota</taxon>
        <taxon>Pezizomycotina</taxon>
        <taxon>Sordariomycetes</taxon>
        <taxon>Hypocreomycetidae</taxon>
        <taxon>Glomerellales</taxon>
        <taxon>Glomerellaceae</taxon>
        <taxon>Colletotrichum</taxon>
        <taxon>Colletotrichum destructivum species complex</taxon>
    </lineage>
</organism>
<comment type="caution">
    <text evidence="1">The sequence shown here is derived from an EMBL/GenBank/DDBJ whole genome shotgun (WGS) entry which is preliminary data.</text>
</comment>
<sequence length="86" mass="9884">MDCPQRCRKQHIHFAVLAPIQSLDNQCLAGRSSFESNTVCDLMLAEQKRPSVSNGFLEATDRPIFLEMPFFIMAQIEDRKMGCWYA</sequence>
<proteinExistence type="predicted"/>
<accession>A0A4T0W2B0</accession>
<reference evidence="1 2" key="1">
    <citation type="journal article" date="2019" name="Genome Biol. Evol.">
        <title>Genomic Plasticity Mediated by Transposable Elements in the Plant Pathogenic Fungus Colletotrichum higginsianum.</title>
        <authorList>
            <person name="Tsushima A."/>
            <person name="Gan P."/>
            <person name="Kumakura N."/>
            <person name="Narusaka M."/>
            <person name="Takano Y."/>
            <person name="Narusaka Y."/>
            <person name="Shirasu K."/>
        </authorList>
    </citation>
    <scope>NUCLEOTIDE SEQUENCE [LARGE SCALE GENOMIC DNA]</scope>
    <source>
        <strain evidence="1 2">MAFF305635-RFP</strain>
    </source>
</reference>
<protein>
    <submittedName>
        <fullName evidence="1">Uncharacterized protein</fullName>
    </submittedName>
</protein>
<evidence type="ECO:0000313" key="2">
    <source>
        <dbReference type="Proteomes" id="UP000305883"/>
    </source>
</evidence>